<reference evidence="2" key="3">
    <citation type="submission" date="2016-03" db="UniProtKB">
        <authorList>
            <consortium name="EnsemblProtists"/>
        </authorList>
    </citation>
    <scope>IDENTIFICATION</scope>
</reference>
<feature type="non-terminal residue" evidence="1">
    <location>
        <position position="143"/>
    </location>
</feature>
<organism evidence="1">
    <name type="scientific">Guillardia theta (strain CCMP2712)</name>
    <name type="common">Cryptophyte</name>
    <dbReference type="NCBI Taxonomy" id="905079"/>
    <lineage>
        <taxon>Eukaryota</taxon>
        <taxon>Cryptophyceae</taxon>
        <taxon>Pyrenomonadales</taxon>
        <taxon>Geminigeraceae</taxon>
        <taxon>Guillardia</taxon>
    </lineage>
</organism>
<evidence type="ECO:0000313" key="3">
    <source>
        <dbReference type="Proteomes" id="UP000011087"/>
    </source>
</evidence>
<dbReference type="GeneID" id="17288074"/>
<protein>
    <submittedName>
        <fullName evidence="1 2">Uncharacterized protein</fullName>
    </submittedName>
</protein>
<dbReference type="PaxDb" id="55529-EKX31358"/>
<evidence type="ECO:0000313" key="2">
    <source>
        <dbReference type="EnsemblProtists" id="EKX31358"/>
    </source>
</evidence>
<dbReference type="EnsemblProtists" id="EKX31358">
    <property type="protein sequence ID" value="EKX31358"/>
    <property type="gene ID" value="GUITHDRAFT_156623"/>
</dbReference>
<reference evidence="3" key="2">
    <citation type="submission" date="2012-11" db="EMBL/GenBank/DDBJ databases">
        <authorList>
            <person name="Kuo A."/>
            <person name="Curtis B.A."/>
            <person name="Tanifuji G."/>
            <person name="Burki F."/>
            <person name="Gruber A."/>
            <person name="Irimia M."/>
            <person name="Maruyama S."/>
            <person name="Arias M.C."/>
            <person name="Ball S.G."/>
            <person name="Gile G.H."/>
            <person name="Hirakawa Y."/>
            <person name="Hopkins J.F."/>
            <person name="Rensing S.A."/>
            <person name="Schmutz J."/>
            <person name="Symeonidi A."/>
            <person name="Elias M."/>
            <person name="Eveleigh R.J."/>
            <person name="Herman E.K."/>
            <person name="Klute M.J."/>
            <person name="Nakayama T."/>
            <person name="Obornik M."/>
            <person name="Reyes-Prieto A."/>
            <person name="Armbrust E.V."/>
            <person name="Aves S.J."/>
            <person name="Beiko R.G."/>
            <person name="Coutinho P."/>
            <person name="Dacks J.B."/>
            <person name="Durnford D.G."/>
            <person name="Fast N.M."/>
            <person name="Green B.R."/>
            <person name="Grisdale C."/>
            <person name="Hempe F."/>
            <person name="Henrissat B."/>
            <person name="Hoppner M.P."/>
            <person name="Ishida K.-I."/>
            <person name="Kim E."/>
            <person name="Koreny L."/>
            <person name="Kroth P.G."/>
            <person name="Liu Y."/>
            <person name="Malik S.-B."/>
            <person name="Maier U.G."/>
            <person name="McRose D."/>
            <person name="Mock T."/>
            <person name="Neilson J.A."/>
            <person name="Onodera N.T."/>
            <person name="Poole A.M."/>
            <person name="Pritham E.J."/>
            <person name="Richards T.A."/>
            <person name="Rocap G."/>
            <person name="Roy S.W."/>
            <person name="Sarai C."/>
            <person name="Schaack S."/>
            <person name="Shirato S."/>
            <person name="Slamovits C.H."/>
            <person name="Spencer D.F."/>
            <person name="Suzuki S."/>
            <person name="Worden A.Z."/>
            <person name="Zauner S."/>
            <person name="Barry K."/>
            <person name="Bell C."/>
            <person name="Bharti A.K."/>
            <person name="Crow J.A."/>
            <person name="Grimwood J."/>
            <person name="Kramer R."/>
            <person name="Lindquist E."/>
            <person name="Lucas S."/>
            <person name="Salamov A."/>
            <person name="McFadden G.I."/>
            <person name="Lane C.E."/>
            <person name="Keeling P.J."/>
            <person name="Gray M.W."/>
            <person name="Grigoriev I.V."/>
            <person name="Archibald J.M."/>
        </authorList>
    </citation>
    <scope>NUCLEOTIDE SEQUENCE</scope>
    <source>
        <strain evidence="3">CCMP2712</strain>
    </source>
</reference>
<sequence length="143" mass="15713">MQGGRGAASGVLMVAASCLISQRDPPPLLPFLASRRLSPLPLLFFPSPPHLPCHNPRFTLRGGDSEENGWEEVSEEQANEFLVDEDNEGWAGRSFEGNIRYKVLEDVNASQPGGAGRGWKKPKMGDLVVVTCRRLDEKCKGEH</sequence>
<dbReference type="AlphaFoldDB" id="L1I518"/>
<dbReference type="EMBL" id="JH993295">
    <property type="protein sequence ID" value="EKX31358.1"/>
    <property type="molecule type" value="Genomic_DNA"/>
</dbReference>
<evidence type="ECO:0000313" key="1">
    <source>
        <dbReference type="EMBL" id="EKX31358.1"/>
    </source>
</evidence>
<accession>L1I518</accession>
<gene>
    <name evidence="1" type="ORF">GUITHDRAFT_156623</name>
</gene>
<name>L1I518_GUITC</name>
<dbReference type="PROSITE" id="PS51257">
    <property type="entry name" value="PROKAR_LIPOPROTEIN"/>
    <property type="match status" value="1"/>
</dbReference>
<keyword evidence="3" id="KW-1185">Reference proteome</keyword>
<dbReference type="HOGENOM" id="CLU_1811292_0_0_1"/>
<dbReference type="Proteomes" id="UP000011087">
    <property type="component" value="Unassembled WGS sequence"/>
</dbReference>
<reference evidence="1 3" key="1">
    <citation type="journal article" date="2012" name="Nature">
        <title>Algal genomes reveal evolutionary mosaicism and the fate of nucleomorphs.</title>
        <authorList>
            <consortium name="DOE Joint Genome Institute"/>
            <person name="Curtis B.A."/>
            <person name="Tanifuji G."/>
            <person name="Burki F."/>
            <person name="Gruber A."/>
            <person name="Irimia M."/>
            <person name="Maruyama S."/>
            <person name="Arias M.C."/>
            <person name="Ball S.G."/>
            <person name="Gile G.H."/>
            <person name="Hirakawa Y."/>
            <person name="Hopkins J.F."/>
            <person name="Kuo A."/>
            <person name="Rensing S.A."/>
            <person name="Schmutz J."/>
            <person name="Symeonidi A."/>
            <person name="Elias M."/>
            <person name="Eveleigh R.J."/>
            <person name="Herman E.K."/>
            <person name="Klute M.J."/>
            <person name="Nakayama T."/>
            <person name="Obornik M."/>
            <person name="Reyes-Prieto A."/>
            <person name="Armbrust E.V."/>
            <person name="Aves S.J."/>
            <person name="Beiko R.G."/>
            <person name="Coutinho P."/>
            <person name="Dacks J.B."/>
            <person name="Durnford D.G."/>
            <person name="Fast N.M."/>
            <person name="Green B.R."/>
            <person name="Grisdale C.J."/>
            <person name="Hempel F."/>
            <person name="Henrissat B."/>
            <person name="Hoppner M.P."/>
            <person name="Ishida K."/>
            <person name="Kim E."/>
            <person name="Koreny L."/>
            <person name="Kroth P.G."/>
            <person name="Liu Y."/>
            <person name="Malik S.B."/>
            <person name="Maier U.G."/>
            <person name="McRose D."/>
            <person name="Mock T."/>
            <person name="Neilson J.A."/>
            <person name="Onodera N.T."/>
            <person name="Poole A.M."/>
            <person name="Pritham E.J."/>
            <person name="Richards T.A."/>
            <person name="Rocap G."/>
            <person name="Roy S.W."/>
            <person name="Sarai C."/>
            <person name="Schaack S."/>
            <person name="Shirato S."/>
            <person name="Slamovits C.H."/>
            <person name="Spencer D.F."/>
            <person name="Suzuki S."/>
            <person name="Worden A.Z."/>
            <person name="Zauner S."/>
            <person name="Barry K."/>
            <person name="Bell C."/>
            <person name="Bharti A.K."/>
            <person name="Crow J.A."/>
            <person name="Grimwood J."/>
            <person name="Kramer R."/>
            <person name="Lindquist E."/>
            <person name="Lucas S."/>
            <person name="Salamov A."/>
            <person name="McFadden G.I."/>
            <person name="Lane C.E."/>
            <person name="Keeling P.J."/>
            <person name="Gray M.W."/>
            <person name="Grigoriev I.V."/>
            <person name="Archibald J.M."/>
        </authorList>
    </citation>
    <scope>NUCLEOTIDE SEQUENCE</scope>
    <source>
        <strain evidence="1 3">CCMP2712</strain>
    </source>
</reference>
<dbReference type="RefSeq" id="XP_005818338.1">
    <property type="nucleotide sequence ID" value="XM_005818281.1"/>
</dbReference>
<proteinExistence type="predicted"/>
<dbReference type="KEGG" id="gtt:GUITHDRAFT_156623"/>